<gene>
    <name evidence="3" type="ORF">KK062_09280</name>
</gene>
<evidence type="ECO:0000313" key="4">
    <source>
        <dbReference type="Proteomes" id="UP001319080"/>
    </source>
</evidence>
<dbReference type="InterPro" id="IPR011089">
    <property type="entry name" value="GmrSD_C"/>
</dbReference>
<proteinExistence type="predicted"/>
<evidence type="ECO:0000259" key="1">
    <source>
        <dbReference type="Pfam" id="PF03235"/>
    </source>
</evidence>
<dbReference type="PANTHER" id="PTHR35149:SF2">
    <property type="entry name" value="DUF262 DOMAIN-CONTAINING PROTEIN"/>
    <property type="match status" value="1"/>
</dbReference>
<reference evidence="3 4" key="1">
    <citation type="submission" date="2021-05" db="EMBL/GenBank/DDBJ databases">
        <title>A Polyphasic approach of four new species of the genus Ohtaekwangia: Ohtaekwangia histidinii sp. nov., Ohtaekwangia cretensis sp. nov., Ohtaekwangia indiensis sp. nov., Ohtaekwangia reichenbachii sp. nov. from diverse environment.</title>
        <authorList>
            <person name="Octaviana S."/>
        </authorList>
    </citation>
    <scope>NUCLEOTIDE SEQUENCE [LARGE SCALE GENOMIC DNA]</scope>
    <source>
        <strain evidence="3 4">PWU5</strain>
    </source>
</reference>
<feature type="domain" description="GmrSD restriction endonucleases N-terminal" evidence="1">
    <location>
        <begin position="6"/>
        <end position="202"/>
    </location>
</feature>
<dbReference type="Pfam" id="PF03235">
    <property type="entry name" value="GmrSD_N"/>
    <property type="match status" value="1"/>
</dbReference>
<evidence type="ECO:0000313" key="3">
    <source>
        <dbReference type="EMBL" id="MBT1708415.1"/>
    </source>
</evidence>
<dbReference type="InterPro" id="IPR004919">
    <property type="entry name" value="GmrSD_N"/>
</dbReference>
<feature type="domain" description="GmrSD restriction endonucleases C-terminal" evidence="2">
    <location>
        <begin position="418"/>
        <end position="558"/>
    </location>
</feature>
<dbReference type="Proteomes" id="UP001319080">
    <property type="component" value="Unassembled WGS sequence"/>
</dbReference>
<name>A0AAP2DW15_9BACT</name>
<sequence length="566" mass="65943">MSSAKIKDLFNGRFFEIPKYQRGYAWEAQNVQDLFDDISESIESNSSHYVGTIVLSTDGDDDEKFYVVDGQQRITTLTLIISALVKKLSKDDSIYFTRSYIEDEGRYKLSPATRDKAYFVDLLNGIGVAPQNKSQRTLHERFKEIELRVETIPDKKKFLKSLEKLEIVEFIENSEGDAIRIFQTVNDRGKPLSNVEKAKSLLIYFSNRYLNRKLDDTINDYFSDIFETYDDIKILGESLGIRLINNKDFNEDNLMRYHFVTYSQENYDPSAEYVFHYLKTKLSDLRKDNIDAGYVQLEKFINSYTSSLKIFFESFRKIISMASTDKNYYNIFVVLNLSATLYPLITELATADLLDKPVSKDGKDVTFLNLVELIDVRVYKTRGTDPKADIAKIVNAIRINTPNQIAESLMWFNQRWMTKEQFQSNLHANIYENRSLNHIFITYSEELHGTEYTLKEFKEFVSKTPNIEHILSQTPNFDPQALGFQNLQDFLDHEHQLGNLTVLEKSLNSAIQNKSTFDKSVTYKRSLFKMTNKLSAEIDTSKKFTKTELINRTKEIADFCLKKWWC</sequence>
<protein>
    <submittedName>
        <fullName evidence="3">DUF262 domain-containing protein</fullName>
    </submittedName>
</protein>
<dbReference type="RefSeq" id="WP_254084006.1">
    <property type="nucleotide sequence ID" value="NZ_JAHESE010000006.1"/>
</dbReference>
<comment type="caution">
    <text evidence="3">The sequence shown here is derived from an EMBL/GenBank/DDBJ whole genome shotgun (WGS) entry which is preliminary data.</text>
</comment>
<dbReference type="Pfam" id="PF07510">
    <property type="entry name" value="GmrSD_C"/>
    <property type="match status" value="1"/>
</dbReference>
<evidence type="ECO:0000259" key="2">
    <source>
        <dbReference type="Pfam" id="PF07510"/>
    </source>
</evidence>
<dbReference type="AlphaFoldDB" id="A0AAP2DW15"/>
<dbReference type="PANTHER" id="PTHR35149">
    <property type="entry name" value="SLL5132 PROTEIN"/>
    <property type="match status" value="1"/>
</dbReference>
<organism evidence="3 4">
    <name type="scientific">Dawidia cretensis</name>
    <dbReference type="NCBI Taxonomy" id="2782350"/>
    <lineage>
        <taxon>Bacteria</taxon>
        <taxon>Pseudomonadati</taxon>
        <taxon>Bacteroidota</taxon>
        <taxon>Cytophagia</taxon>
        <taxon>Cytophagales</taxon>
        <taxon>Chryseotaleaceae</taxon>
        <taxon>Dawidia</taxon>
    </lineage>
</organism>
<keyword evidence="4" id="KW-1185">Reference proteome</keyword>
<dbReference type="EMBL" id="JAHESE010000006">
    <property type="protein sequence ID" value="MBT1708415.1"/>
    <property type="molecule type" value="Genomic_DNA"/>
</dbReference>
<accession>A0AAP2DW15</accession>